<name>A0AA87XVX6_9BURK</name>
<dbReference type="RefSeq" id="WP_165497559.1">
    <property type="nucleotide sequence ID" value="NZ_BMWV01000010.1"/>
</dbReference>
<dbReference type="EMBL" id="BMWV01000010">
    <property type="protein sequence ID" value="GGY54549.1"/>
    <property type="molecule type" value="Genomic_DNA"/>
</dbReference>
<organism evidence="3 4">
    <name type="scientific">Pseudoduganella albidiflava</name>
    <dbReference type="NCBI Taxonomy" id="321983"/>
    <lineage>
        <taxon>Bacteria</taxon>
        <taxon>Pseudomonadati</taxon>
        <taxon>Pseudomonadota</taxon>
        <taxon>Betaproteobacteria</taxon>
        <taxon>Burkholderiales</taxon>
        <taxon>Oxalobacteraceae</taxon>
        <taxon>Telluria group</taxon>
        <taxon>Pseudoduganella</taxon>
    </lineage>
</organism>
<reference evidence="3" key="1">
    <citation type="journal article" date="2014" name="Int. J. Syst. Evol. Microbiol.">
        <title>Complete genome sequence of Corynebacterium casei LMG S-19264T (=DSM 44701T), isolated from a smear-ripened cheese.</title>
        <authorList>
            <consortium name="US DOE Joint Genome Institute (JGI-PGF)"/>
            <person name="Walter F."/>
            <person name="Albersmeier A."/>
            <person name="Kalinowski J."/>
            <person name="Ruckert C."/>
        </authorList>
    </citation>
    <scope>NUCLEOTIDE SEQUENCE</scope>
    <source>
        <strain evidence="3">KCTC 12343</strain>
    </source>
</reference>
<reference evidence="3" key="2">
    <citation type="submission" date="2022-12" db="EMBL/GenBank/DDBJ databases">
        <authorList>
            <person name="Sun Q."/>
            <person name="Kim S."/>
        </authorList>
    </citation>
    <scope>NUCLEOTIDE SEQUENCE</scope>
    <source>
        <strain evidence="3">KCTC 12343</strain>
    </source>
</reference>
<keyword evidence="2" id="KW-1133">Transmembrane helix</keyword>
<proteinExistence type="predicted"/>
<keyword evidence="2" id="KW-0472">Membrane</keyword>
<feature type="transmembrane region" description="Helical" evidence="2">
    <location>
        <begin position="33"/>
        <end position="54"/>
    </location>
</feature>
<sequence length="56" mass="5805">MNESVSTAAKSAPREQAKPPRTERMEELRKKQVKTGAVAAGGLLALVGLAAMLLGA</sequence>
<evidence type="ECO:0000313" key="4">
    <source>
        <dbReference type="Proteomes" id="UP000628442"/>
    </source>
</evidence>
<evidence type="ECO:0000256" key="1">
    <source>
        <dbReference type="SAM" id="MobiDB-lite"/>
    </source>
</evidence>
<feature type="region of interest" description="Disordered" evidence="1">
    <location>
        <begin position="1"/>
        <end position="25"/>
    </location>
</feature>
<keyword evidence="2" id="KW-0812">Transmembrane</keyword>
<gene>
    <name evidence="3" type="ORF">GCM10007387_41110</name>
</gene>
<feature type="compositionally biased region" description="Basic and acidic residues" evidence="1">
    <location>
        <begin position="12"/>
        <end position="25"/>
    </location>
</feature>
<evidence type="ECO:0000256" key="2">
    <source>
        <dbReference type="SAM" id="Phobius"/>
    </source>
</evidence>
<protein>
    <submittedName>
        <fullName evidence="3">Uncharacterized protein</fullName>
    </submittedName>
</protein>
<accession>A0AA87XVX6</accession>
<comment type="caution">
    <text evidence="3">The sequence shown here is derived from an EMBL/GenBank/DDBJ whole genome shotgun (WGS) entry which is preliminary data.</text>
</comment>
<evidence type="ECO:0000313" key="3">
    <source>
        <dbReference type="EMBL" id="GGY54549.1"/>
    </source>
</evidence>
<dbReference type="AlphaFoldDB" id="A0AA87XVX6"/>
<dbReference type="Proteomes" id="UP000628442">
    <property type="component" value="Unassembled WGS sequence"/>
</dbReference>